<dbReference type="GO" id="GO:0071978">
    <property type="term" value="P:bacterial-type flagellum-dependent swarming motility"/>
    <property type="evidence" value="ECO:0007669"/>
    <property type="project" value="TreeGrafter"/>
</dbReference>
<evidence type="ECO:0000256" key="11">
    <source>
        <dbReference type="PIRNR" id="PIRNR002888"/>
    </source>
</evidence>
<keyword evidence="13" id="KW-0969">Cilium</keyword>
<keyword evidence="5 11" id="KW-0997">Cell inner membrane</keyword>
<evidence type="ECO:0000313" key="13">
    <source>
        <dbReference type="EMBL" id="MBB4632144.1"/>
    </source>
</evidence>
<protein>
    <recommendedName>
        <fullName evidence="2 10">Flagellar motor switch protein FliM</fullName>
    </recommendedName>
</protein>
<dbReference type="InterPro" id="IPR036429">
    <property type="entry name" value="SpoA-like_sf"/>
</dbReference>
<dbReference type="Gene3D" id="3.40.1550.10">
    <property type="entry name" value="CheC-like"/>
    <property type="match status" value="1"/>
</dbReference>
<keyword evidence="7 11" id="KW-0472">Membrane</keyword>
<dbReference type="SUPFAM" id="SSF101801">
    <property type="entry name" value="Surface presentation of antigens (SPOA)"/>
    <property type="match status" value="1"/>
</dbReference>
<keyword evidence="3 11" id="KW-1003">Cell membrane</keyword>
<dbReference type="InterPro" id="IPR001689">
    <property type="entry name" value="Flag_FliM"/>
</dbReference>
<dbReference type="GO" id="GO:0009425">
    <property type="term" value="C:bacterial-type flagellum basal body"/>
    <property type="evidence" value="ECO:0007669"/>
    <property type="project" value="UniProtKB-SubCell"/>
</dbReference>
<evidence type="ECO:0000256" key="2">
    <source>
        <dbReference type="ARBA" id="ARBA00021898"/>
    </source>
</evidence>
<reference evidence="13 14" key="1">
    <citation type="submission" date="2020-08" db="EMBL/GenBank/DDBJ databases">
        <title>Genomic Encyclopedia of Type Strains, Phase IV (KMG-IV): sequencing the most valuable type-strain genomes for metagenomic binning, comparative biology and taxonomic classification.</title>
        <authorList>
            <person name="Goeker M."/>
        </authorList>
    </citation>
    <scope>NUCLEOTIDE SEQUENCE [LARGE SCALE GENOMIC DNA]</scope>
    <source>
        <strain evidence="13 14">DSM 17328</strain>
    </source>
</reference>
<evidence type="ECO:0000256" key="6">
    <source>
        <dbReference type="ARBA" id="ARBA00022779"/>
    </source>
</evidence>
<dbReference type="GO" id="GO:0050918">
    <property type="term" value="P:positive chemotaxis"/>
    <property type="evidence" value="ECO:0007669"/>
    <property type="project" value="TreeGrafter"/>
</dbReference>
<keyword evidence="6 11" id="KW-0283">Flagellar rotation</keyword>
<dbReference type="PANTHER" id="PTHR30034:SF3">
    <property type="entry name" value="FLAGELLAR MOTOR SWITCH PROTEIN FLIM"/>
    <property type="match status" value="1"/>
</dbReference>
<comment type="function">
    <text evidence="9 11">FliM is one of three proteins (FliG, FliN, FliM) that forms the rotor-mounted switch complex (C ring), located at the base of the basal body. This complex interacts with the CheY and CheZ chemotaxis proteins, in addition to contacting components of the motor that determine the direction of flagellar rotation.</text>
</comment>
<dbReference type="Pfam" id="PF01052">
    <property type="entry name" value="FliMN_C"/>
    <property type="match status" value="1"/>
</dbReference>
<evidence type="ECO:0000259" key="12">
    <source>
        <dbReference type="Pfam" id="PF01052"/>
    </source>
</evidence>
<keyword evidence="13" id="KW-0282">Flagellum</keyword>
<dbReference type="SUPFAM" id="SSF103039">
    <property type="entry name" value="CheC-like"/>
    <property type="match status" value="1"/>
</dbReference>
<dbReference type="PIRSF" id="PIRSF002888">
    <property type="entry name" value="FliM"/>
    <property type="match status" value="1"/>
</dbReference>
<keyword evidence="8 11" id="KW-0975">Bacterial flagellum</keyword>
<evidence type="ECO:0000256" key="9">
    <source>
        <dbReference type="ARBA" id="ARBA00025044"/>
    </source>
</evidence>
<organism evidence="13 14">
    <name type="scientific">Sphingosinicella soli</name>
    <dbReference type="NCBI Taxonomy" id="333708"/>
    <lineage>
        <taxon>Bacteria</taxon>
        <taxon>Pseudomonadati</taxon>
        <taxon>Pseudomonadota</taxon>
        <taxon>Alphaproteobacteria</taxon>
        <taxon>Sphingomonadales</taxon>
        <taxon>Sphingosinicellaceae</taxon>
        <taxon>Sphingosinicella</taxon>
    </lineage>
</organism>
<name>A0A7W7B1G5_9SPHN</name>
<evidence type="ECO:0000256" key="1">
    <source>
        <dbReference type="ARBA" id="ARBA00011049"/>
    </source>
</evidence>
<dbReference type="InterPro" id="IPR028976">
    <property type="entry name" value="CheC-like_sf"/>
</dbReference>
<evidence type="ECO:0000256" key="3">
    <source>
        <dbReference type="ARBA" id="ARBA00022475"/>
    </source>
</evidence>
<evidence type="ECO:0000256" key="8">
    <source>
        <dbReference type="ARBA" id="ARBA00023143"/>
    </source>
</evidence>
<dbReference type="PANTHER" id="PTHR30034">
    <property type="entry name" value="FLAGELLAR MOTOR SWITCH PROTEIN FLIM"/>
    <property type="match status" value="1"/>
</dbReference>
<dbReference type="RefSeq" id="WP_184068148.1">
    <property type="nucleotide sequence ID" value="NZ_JACHNZ010000017.1"/>
</dbReference>
<dbReference type="CDD" id="cd17908">
    <property type="entry name" value="FliM"/>
    <property type="match status" value="1"/>
</dbReference>
<dbReference type="AlphaFoldDB" id="A0A7W7B1G5"/>
<proteinExistence type="inferred from homology"/>
<dbReference type="Proteomes" id="UP000566324">
    <property type="component" value="Unassembled WGS sequence"/>
</dbReference>
<keyword evidence="14" id="KW-1185">Reference proteome</keyword>
<gene>
    <name evidence="13" type="ORF">GGQ98_001763</name>
</gene>
<evidence type="ECO:0000256" key="4">
    <source>
        <dbReference type="ARBA" id="ARBA00022500"/>
    </source>
</evidence>
<dbReference type="EMBL" id="JACHNZ010000017">
    <property type="protein sequence ID" value="MBB4632144.1"/>
    <property type="molecule type" value="Genomic_DNA"/>
</dbReference>
<dbReference type="NCBIfam" id="TIGR01397">
    <property type="entry name" value="fliM_switch"/>
    <property type="match status" value="1"/>
</dbReference>
<sequence>MTGRSMKFDPEAWLRDDVEAEWALTRDRQQAAALPGGTARETKRGIAASEQSGIDAIINAGFVSERLPMLDVVFDRLVRLMTASLRSLTSDTIEVSIEAVSSVRFGAFLNDMPLPSLIGVAHAHEWDNSALLVVRPELAFAVVDVLLGGRRGVPPAHIGRPGFTAIETKLVERLIGVVLSALGEAFAPLAQVGFTLDRIETNPRFAGIARPTSAAVNARFRIEMDERGGLVDLVIPHATLEPIRALLLQRFTGETLGRDSLWERHLVSELHRASVDVEAVLGEQQMTLADIMAFKPGQTLLFGTREDQPITLRCGGRTVGHGQMGRSGHQLAVRLTDRDTDKPGKAFRLRGED</sequence>
<dbReference type="Gene3D" id="2.30.330.10">
    <property type="entry name" value="SpoA-like"/>
    <property type="match status" value="1"/>
</dbReference>
<accession>A0A7W7B1G5</accession>
<keyword evidence="4 11" id="KW-0145">Chemotaxis</keyword>
<dbReference type="Pfam" id="PF02154">
    <property type="entry name" value="FliM"/>
    <property type="match status" value="1"/>
</dbReference>
<dbReference type="GO" id="GO:0005886">
    <property type="term" value="C:plasma membrane"/>
    <property type="evidence" value="ECO:0007669"/>
    <property type="project" value="UniProtKB-SubCell"/>
</dbReference>
<comment type="similarity">
    <text evidence="1 11">Belongs to the FliM family.</text>
</comment>
<evidence type="ECO:0000256" key="10">
    <source>
        <dbReference type="NCBIfam" id="TIGR01397"/>
    </source>
</evidence>
<keyword evidence="13" id="KW-0966">Cell projection</keyword>
<evidence type="ECO:0000256" key="5">
    <source>
        <dbReference type="ARBA" id="ARBA00022519"/>
    </source>
</evidence>
<dbReference type="InterPro" id="IPR001543">
    <property type="entry name" value="FliN-like_C"/>
</dbReference>
<comment type="caution">
    <text evidence="13">The sequence shown here is derived from an EMBL/GenBank/DDBJ whole genome shotgun (WGS) entry which is preliminary data.</text>
</comment>
<comment type="subcellular location">
    <subcellularLocation>
        <location evidence="11">Cell inner membrane</location>
        <topology evidence="11">Peripheral membrane protein</topology>
    </subcellularLocation>
    <subcellularLocation>
        <location evidence="11">Bacterial flagellum basal body</location>
    </subcellularLocation>
</comment>
<feature type="domain" description="Flagellar motor switch protein FliN-like C-terminal" evidence="12">
    <location>
        <begin position="269"/>
        <end position="337"/>
    </location>
</feature>
<dbReference type="GO" id="GO:0003774">
    <property type="term" value="F:cytoskeletal motor activity"/>
    <property type="evidence" value="ECO:0007669"/>
    <property type="project" value="InterPro"/>
</dbReference>
<evidence type="ECO:0000313" key="14">
    <source>
        <dbReference type="Proteomes" id="UP000566324"/>
    </source>
</evidence>
<evidence type="ECO:0000256" key="7">
    <source>
        <dbReference type="ARBA" id="ARBA00023136"/>
    </source>
</evidence>